<reference evidence="3" key="1">
    <citation type="journal article" date="2019" name="Int. J. Syst. Evol. Microbiol.">
        <title>The Global Catalogue of Microorganisms (GCM) 10K type strain sequencing project: providing services to taxonomists for standard genome sequencing and annotation.</title>
        <authorList>
            <consortium name="The Broad Institute Genomics Platform"/>
            <consortium name="The Broad Institute Genome Sequencing Center for Infectious Disease"/>
            <person name="Wu L."/>
            <person name="Ma J."/>
        </authorList>
    </citation>
    <scope>NUCLEOTIDE SEQUENCE [LARGE SCALE GENOMIC DNA]</scope>
    <source>
        <strain evidence="3">TISTR 2466</strain>
    </source>
</reference>
<keyword evidence="1" id="KW-0812">Transmembrane</keyword>
<keyword evidence="1" id="KW-0472">Membrane</keyword>
<name>A0ABW5S8D7_9BACL</name>
<comment type="caution">
    <text evidence="2">The sequence shown here is derived from an EMBL/GenBank/DDBJ whole genome shotgun (WGS) entry which is preliminary data.</text>
</comment>
<feature type="transmembrane region" description="Helical" evidence="1">
    <location>
        <begin position="199"/>
        <end position="229"/>
    </location>
</feature>
<feature type="transmembrane region" description="Helical" evidence="1">
    <location>
        <begin position="164"/>
        <end position="187"/>
    </location>
</feature>
<evidence type="ECO:0008006" key="4">
    <source>
        <dbReference type="Google" id="ProtNLM"/>
    </source>
</evidence>
<accession>A0ABW5S8D7</accession>
<dbReference type="Proteomes" id="UP001597399">
    <property type="component" value="Unassembled WGS sequence"/>
</dbReference>
<organism evidence="2 3">
    <name type="scientific">Sporolactobacillus shoreicorticis</name>
    <dbReference type="NCBI Taxonomy" id="1923877"/>
    <lineage>
        <taxon>Bacteria</taxon>
        <taxon>Bacillati</taxon>
        <taxon>Bacillota</taxon>
        <taxon>Bacilli</taxon>
        <taxon>Bacillales</taxon>
        <taxon>Sporolactobacillaceae</taxon>
        <taxon>Sporolactobacillus</taxon>
    </lineage>
</organism>
<feature type="transmembrane region" description="Helical" evidence="1">
    <location>
        <begin position="129"/>
        <end position="152"/>
    </location>
</feature>
<feature type="transmembrane region" description="Helical" evidence="1">
    <location>
        <begin position="21"/>
        <end position="41"/>
    </location>
</feature>
<dbReference type="RefSeq" id="WP_253061978.1">
    <property type="nucleotide sequence ID" value="NZ_JAMXWM010000011.1"/>
</dbReference>
<dbReference type="EMBL" id="JBHUMQ010000031">
    <property type="protein sequence ID" value="MFD2694805.1"/>
    <property type="molecule type" value="Genomic_DNA"/>
</dbReference>
<evidence type="ECO:0000313" key="3">
    <source>
        <dbReference type="Proteomes" id="UP001597399"/>
    </source>
</evidence>
<feature type="transmembrane region" description="Helical" evidence="1">
    <location>
        <begin position="53"/>
        <end position="76"/>
    </location>
</feature>
<sequence length="240" mass="27821">MNSFAMIKHFLRVLMYYKINFIFTLGVPVGSIIYTMRGYIFHMSNQQIVQTHIGYWISYMVVLYAIMNSGPSLVILREEQFLKMFLFISGSVRSILCAKFISQFLLLSISVLILDILSCLLFGLPIIRLFIQSILLIILCSPPIFSLFLFFAALPLRQETITPLINVLIFCFIFLSVSQINHLLIFVNPIDYTFQIARFLFGVTVFHAVRLWLPITVTLFYLLIGAFAVKKMRFLPIFRN</sequence>
<feature type="transmembrane region" description="Helical" evidence="1">
    <location>
        <begin position="96"/>
        <end position="123"/>
    </location>
</feature>
<proteinExistence type="predicted"/>
<protein>
    <recommendedName>
        <fullName evidence="4">ABC transporter permease</fullName>
    </recommendedName>
</protein>
<evidence type="ECO:0000256" key="1">
    <source>
        <dbReference type="SAM" id="Phobius"/>
    </source>
</evidence>
<keyword evidence="3" id="KW-1185">Reference proteome</keyword>
<evidence type="ECO:0000313" key="2">
    <source>
        <dbReference type="EMBL" id="MFD2694805.1"/>
    </source>
</evidence>
<keyword evidence="1" id="KW-1133">Transmembrane helix</keyword>
<gene>
    <name evidence="2" type="ORF">ACFSUE_14405</name>
</gene>